<comment type="caution">
    <text evidence="1">The sequence shown here is derived from an EMBL/GenBank/DDBJ whole genome shotgun (WGS) entry which is preliminary data.</text>
</comment>
<reference evidence="1" key="2">
    <citation type="submission" date="2022-01" db="EMBL/GenBank/DDBJ databases">
        <authorList>
            <person name="Yamashiro T."/>
            <person name="Shiraishi A."/>
            <person name="Satake H."/>
            <person name="Nakayama K."/>
        </authorList>
    </citation>
    <scope>NUCLEOTIDE SEQUENCE</scope>
</reference>
<name>A0ABQ5C9X3_9ASTR</name>
<dbReference type="Proteomes" id="UP001151760">
    <property type="component" value="Unassembled WGS sequence"/>
</dbReference>
<protein>
    <submittedName>
        <fullName evidence="1">Uncharacterized protein</fullName>
    </submittedName>
</protein>
<evidence type="ECO:0000313" key="1">
    <source>
        <dbReference type="EMBL" id="GJT23875.1"/>
    </source>
</evidence>
<evidence type="ECO:0000313" key="2">
    <source>
        <dbReference type="Proteomes" id="UP001151760"/>
    </source>
</evidence>
<accession>A0ABQ5C9X3</accession>
<dbReference type="EMBL" id="BQNB010014090">
    <property type="protein sequence ID" value="GJT23875.1"/>
    <property type="molecule type" value="Genomic_DNA"/>
</dbReference>
<organism evidence="1 2">
    <name type="scientific">Tanacetum coccineum</name>
    <dbReference type="NCBI Taxonomy" id="301880"/>
    <lineage>
        <taxon>Eukaryota</taxon>
        <taxon>Viridiplantae</taxon>
        <taxon>Streptophyta</taxon>
        <taxon>Embryophyta</taxon>
        <taxon>Tracheophyta</taxon>
        <taxon>Spermatophyta</taxon>
        <taxon>Magnoliopsida</taxon>
        <taxon>eudicotyledons</taxon>
        <taxon>Gunneridae</taxon>
        <taxon>Pentapetalae</taxon>
        <taxon>asterids</taxon>
        <taxon>campanulids</taxon>
        <taxon>Asterales</taxon>
        <taxon>Asteraceae</taxon>
        <taxon>Asteroideae</taxon>
        <taxon>Anthemideae</taxon>
        <taxon>Anthemidinae</taxon>
        <taxon>Tanacetum</taxon>
    </lineage>
</organism>
<keyword evidence="2" id="KW-1185">Reference proteome</keyword>
<reference evidence="1" key="1">
    <citation type="journal article" date="2022" name="Int. J. Mol. Sci.">
        <title>Draft Genome of Tanacetum Coccineum: Genomic Comparison of Closely Related Tanacetum-Family Plants.</title>
        <authorList>
            <person name="Yamashiro T."/>
            <person name="Shiraishi A."/>
            <person name="Nakayama K."/>
            <person name="Satake H."/>
        </authorList>
    </citation>
    <scope>NUCLEOTIDE SEQUENCE</scope>
</reference>
<proteinExistence type="predicted"/>
<sequence>MVKGICLQPQLEKDFCWNFTKLQPVQLTIIMTMSSKVPEMSKKRSMEKECRFRASGAGNDPPAKCDMFRVVRKELQGQVSASKGTSRMMELRWESYVIIGMEDRLAYHRALINCYEKICVFLFPNARFLKYMRRRPNRILRSPFMYQG</sequence>
<gene>
    <name evidence="1" type="ORF">Tco_0893812</name>
</gene>